<organism evidence="1 2">
    <name type="scientific">Kingdonia uniflora</name>
    <dbReference type="NCBI Taxonomy" id="39325"/>
    <lineage>
        <taxon>Eukaryota</taxon>
        <taxon>Viridiplantae</taxon>
        <taxon>Streptophyta</taxon>
        <taxon>Embryophyta</taxon>
        <taxon>Tracheophyta</taxon>
        <taxon>Spermatophyta</taxon>
        <taxon>Magnoliopsida</taxon>
        <taxon>Ranunculales</taxon>
        <taxon>Circaeasteraceae</taxon>
        <taxon>Kingdonia</taxon>
    </lineage>
</organism>
<protein>
    <submittedName>
        <fullName evidence="1">Uncharacterized protein</fullName>
    </submittedName>
</protein>
<keyword evidence="2" id="KW-1185">Reference proteome</keyword>
<dbReference type="AlphaFoldDB" id="A0A7J7ME92"/>
<name>A0A7J7ME92_9MAGN</name>
<comment type="caution">
    <text evidence="1">The sequence shown here is derived from an EMBL/GenBank/DDBJ whole genome shotgun (WGS) entry which is preliminary data.</text>
</comment>
<accession>A0A7J7ME92</accession>
<dbReference type="EMBL" id="JACGCM010001571">
    <property type="protein sequence ID" value="KAF6153223.1"/>
    <property type="molecule type" value="Genomic_DNA"/>
</dbReference>
<evidence type="ECO:0000313" key="2">
    <source>
        <dbReference type="Proteomes" id="UP000541444"/>
    </source>
</evidence>
<reference evidence="1 2" key="1">
    <citation type="journal article" date="2020" name="IScience">
        <title>Genome Sequencing of the Endangered Kingdonia uniflora (Circaeasteraceae, Ranunculales) Reveals Potential Mechanisms of Evolutionary Specialization.</title>
        <authorList>
            <person name="Sun Y."/>
            <person name="Deng T."/>
            <person name="Zhang A."/>
            <person name="Moore M.J."/>
            <person name="Landis J.B."/>
            <person name="Lin N."/>
            <person name="Zhang H."/>
            <person name="Zhang X."/>
            <person name="Huang J."/>
            <person name="Zhang X."/>
            <person name="Sun H."/>
            <person name="Wang H."/>
        </authorList>
    </citation>
    <scope>NUCLEOTIDE SEQUENCE [LARGE SCALE GENOMIC DNA]</scope>
    <source>
        <strain evidence="1">TB1705</strain>
        <tissue evidence="1">Leaf</tissue>
    </source>
</reference>
<sequence>MTTLIDYLGMWKIENQETISFSFLDTVEALLIGYYKDVTTSLEQVEDKDSLSFMLATLADRLYHDSVFIQALEFVMTVLTTLQVVTGIEAVEGSMPDKGESMAGGRPGATEDVWQFCVGGWRLGCRRV</sequence>
<evidence type="ECO:0000313" key="1">
    <source>
        <dbReference type="EMBL" id="KAF6153223.1"/>
    </source>
</evidence>
<proteinExistence type="predicted"/>
<dbReference type="Proteomes" id="UP000541444">
    <property type="component" value="Unassembled WGS sequence"/>
</dbReference>
<gene>
    <name evidence="1" type="ORF">GIB67_023058</name>
</gene>